<proteinExistence type="predicted"/>
<name>A0A8H4N7X3_9PEZI</name>
<feature type="region of interest" description="Disordered" evidence="1">
    <location>
        <begin position="1"/>
        <end position="20"/>
    </location>
</feature>
<dbReference type="AlphaFoldDB" id="A0A8H4N7X3"/>
<keyword evidence="4" id="KW-1185">Reference proteome</keyword>
<gene>
    <name evidence="3" type="ORF">GTA08_BOTSDO07256</name>
    <name evidence="2" type="ORF">GTA08_BOTSDO11449</name>
</gene>
<dbReference type="EMBL" id="WWBZ02000040">
    <property type="protein sequence ID" value="KAF4305937.1"/>
    <property type="molecule type" value="Genomic_DNA"/>
</dbReference>
<organism evidence="3 4">
    <name type="scientific">Botryosphaeria dothidea</name>
    <dbReference type="NCBI Taxonomy" id="55169"/>
    <lineage>
        <taxon>Eukaryota</taxon>
        <taxon>Fungi</taxon>
        <taxon>Dikarya</taxon>
        <taxon>Ascomycota</taxon>
        <taxon>Pezizomycotina</taxon>
        <taxon>Dothideomycetes</taxon>
        <taxon>Dothideomycetes incertae sedis</taxon>
        <taxon>Botryosphaeriales</taxon>
        <taxon>Botryosphaeriaceae</taxon>
        <taxon>Botryosphaeria</taxon>
    </lineage>
</organism>
<comment type="caution">
    <text evidence="3">The sequence shown here is derived from an EMBL/GenBank/DDBJ whole genome shotgun (WGS) entry which is preliminary data.</text>
</comment>
<dbReference type="Proteomes" id="UP000572817">
    <property type="component" value="Unassembled WGS sequence"/>
</dbReference>
<evidence type="ECO:0000313" key="4">
    <source>
        <dbReference type="Proteomes" id="UP000572817"/>
    </source>
</evidence>
<protein>
    <submittedName>
        <fullName evidence="3">Uncharacterized protein</fullName>
    </submittedName>
</protein>
<evidence type="ECO:0000256" key="1">
    <source>
        <dbReference type="SAM" id="MobiDB-lite"/>
    </source>
</evidence>
<dbReference type="EMBL" id="WWBZ02000082">
    <property type="protein sequence ID" value="KAF4300820.1"/>
    <property type="molecule type" value="Genomic_DNA"/>
</dbReference>
<evidence type="ECO:0000313" key="2">
    <source>
        <dbReference type="EMBL" id="KAF4300820.1"/>
    </source>
</evidence>
<reference evidence="3 4" key="1">
    <citation type="submission" date="2020-04" db="EMBL/GenBank/DDBJ databases">
        <title>Genome Assembly and Annotation of Botryosphaeria dothidea sdau 11-99, a Latent Pathogen of Apple Fruit Ring Rot in China.</title>
        <authorList>
            <person name="Yu C."/>
            <person name="Diao Y."/>
            <person name="Lu Q."/>
            <person name="Zhao J."/>
            <person name="Cui S."/>
            <person name="Peng C."/>
            <person name="He B."/>
            <person name="Liu H."/>
        </authorList>
    </citation>
    <scope>NUCLEOTIDE SEQUENCE [LARGE SCALE GENOMIC DNA]</scope>
    <source>
        <strain evidence="3">Sdau11-99</strain>
        <strain evidence="4">sdau11-99</strain>
    </source>
</reference>
<evidence type="ECO:0000313" key="3">
    <source>
        <dbReference type="EMBL" id="KAF4305937.1"/>
    </source>
</evidence>
<sequence>MIRQAWRNGRRCGRGAEASVERRRELTENFQIDDMVQYREGTGRTAHFKGPFFIRGKGVNANLWDLEDEHGNGAGNNIDEALLEKIRPQKVQS</sequence>
<accession>A0A8H4N7X3</accession>